<feature type="compositionally biased region" description="Polar residues" evidence="1">
    <location>
        <begin position="236"/>
        <end position="249"/>
    </location>
</feature>
<feature type="compositionally biased region" description="Basic residues" evidence="1">
    <location>
        <begin position="617"/>
        <end position="628"/>
    </location>
</feature>
<keyword evidence="2" id="KW-0812">Transmembrane</keyword>
<feature type="domain" description="Csf1 N-terminal" evidence="3">
    <location>
        <begin position="198"/>
        <end position="924"/>
    </location>
</feature>
<protein>
    <submittedName>
        <fullName evidence="5">Uncharacterized protein</fullName>
    </submittedName>
</protein>
<dbReference type="InterPro" id="IPR048636">
    <property type="entry name" value="Csf1_N"/>
</dbReference>
<dbReference type="Pfam" id="PF21678">
    <property type="entry name" value="Csf1_N"/>
    <property type="match status" value="2"/>
</dbReference>
<feature type="region of interest" description="Disordered" evidence="1">
    <location>
        <begin position="614"/>
        <end position="637"/>
    </location>
</feature>
<evidence type="ECO:0000259" key="3">
    <source>
        <dbReference type="Pfam" id="PF21678"/>
    </source>
</evidence>
<dbReference type="EMBL" id="ML733488">
    <property type="protein sequence ID" value="KAB8216046.1"/>
    <property type="molecule type" value="Genomic_DNA"/>
</dbReference>
<evidence type="ECO:0000313" key="5">
    <source>
        <dbReference type="EMBL" id="KAB8216046.1"/>
    </source>
</evidence>
<keyword evidence="2" id="KW-0472">Membrane</keyword>
<dbReference type="InterPro" id="IPR056779">
    <property type="entry name" value="Csf1_C"/>
</dbReference>
<feature type="compositionally biased region" description="Polar residues" evidence="1">
    <location>
        <begin position="271"/>
        <end position="280"/>
    </location>
</feature>
<evidence type="ECO:0000259" key="4">
    <source>
        <dbReference type="Pfam" id="PF25038"/>
    </source>
</evidence>
<feature type="compositionally biased region" description="Basic and acidic residues" evidence="1">
    <location>
        <begin position="1310"/>
        <end position="1319"/>
    </location>
</feature>
<accession>A0A5N6EEL5</accession>
<dbReference type="PANTHER" id="PTHR32085:SF3">
    <property type="entry name" value="PROTEIN CSF1"/>
    <property type="match status" value="1"/>
</dbReference>
<evidence type="ECO:0000313" key="6">
    <source>
        <dbReference type="Proteomes" id="UP000326799"/>
    </source>
</evidence>
<feature type="region of interest" description="Disordered" evidence="1">
    <location>
        <begin position="1269"/>
        <end position="1331"/>
    </location>
</feature>
<gene>
    <name evidence="5" type="ORF">BDV33DRAFT_179675</name>
</gene>
<feature type="domain" description="Csf1 N-terminal" evidence="3">
    <location>
        <begin position="935"/>
        <end position="1240"/>
    </location>
</feature>
<dbReference type="InterPro" id="IPR029636">
    <property type="entry name" value="Csf1"/>
</dbReference>
<name>A0A5N6EEL5_9EURO</name>
<keyword evidence="6" id="KW-1185">Reference proteome</keyword>
<organism evidence="5 6">
    <name type="scientific">Aspergillus novoparasiticus</name>
    <dbReference type="NCBI Taxonomy" id="986946"/>
    <lineage>
        <taxon>Eukaryota</taxon>
        <taxon>Fungi</taxon>
        <taxon>Dikarya</taxon>
        <taxon>Ascomycota</taxon>
        <taxon>Pezizomycotina</taxon>
        <taxon>Eurotiomycetes</taxon>
        <taxon>Eurotiomycetidae</taxon>
        <taxon>Eurotiales</taxon>
        <taxon>Aspergillaceae</taxon>
        <taxon>Aspergillus</taxon>
        <taxon>Aspergillus subgen. Circumdati</taxon>
    </lineage>
</organism>
<dbReference type="GO" id="GO:0016020">
    <property type="term" value="C:membrane"/>
    <property type="evidence" value="ECO:0007669"/>
    <property type="project" value="InterPro"/>
</dbReference>
<dbReference type="PANTHER" id="PTHR32085">
    <property type="entry name" value="PROTEIN CSF1"/>
    <property type="match status" value="1"/>
</dbReference>
<evidence type="ECO:0000256" key="1">
    <source>
        <dbReference type="SAM" id="MobiDB-lite"/>
    </source>
</evidence>
<dbReference type="Proteomes" id="UP000326799">
    <property type="component" value="Unassembled WGS sequence"/>
</dbReference>
<feature type="compositionally biased region" description="Polar residues" evidence="1">
    <location>
        <begin position="1285"/>
        <end position="1303"/>
    </location>
</feature>
<sequence length="3245" mass="363669">MSLYGAYYKHTSIILHWHPFLHSTRKKVDRPAPPCSRPLGILGYCKMANTSLLTFGLTPDPSFNVFFFLELVVSCILVLFFLLYFNRLFATLLSYGIRAYTWHYYRAYVDINALQISLLGGRIFFKGVRYHGVNETIFVHGGFITWRYWKRSVRRTFLYDLKPNGYEPRDDVRSVADGDNDGAGDSGMKEQGGLKGAGSLPCRITAKVYGLEWFIYNRTPAYDGILAGFTPPGQPATFTKPQYPGSSSLDAELKDNSTRNSSVCESADPRSPQTGNTPGRSRTGGETIGSHIGEGSGQEVGDGLSRLLRLLPVKLVCDKGAIVIGNENTRSVLTTTFDGATGLIEVCNAGPLDLYRQSFSFEFIHPVVQMRPNPDFKQNQLSAARGLSSTGEDQPGIKRKRDTIFNYQFQKRRVWHSIRDLIPYFQTSVESFHVSEKHEEAGPRTQGDVRHDVRWVGLSRYLDDTNQDDHEEWNSVEYARFSTLLDSPSMTITYYWDIPGCVKPQESPQEFPPREATLDINGAPPPEWGIDVKIEGGTINYGPWADRERVGLQNIFFPNSYRNSQPAEPLTTGDLRQNSVFKLRVETTDELTLRIPTREPSKDWQWKGRADAIRGASKMKKQQRRRQSRAADSEKGHVGPEIRPFGWLSLRVTGDSTINYCMDMVASKVGYFNQLVLDLRDSTMSSSVNHAVLWQCPQQLIKCDLSVPLTWNDLRTWKFDVESRDMELFLLRDHIFLLTDLVADWASGPAAEYYTFVPFNYKLGLSFVNLRLFVNVNDMNIISNPSDLDDNRLLVIKGERLTSDVLVPLNRYKPEQNTVSFNVRLQDAGIDYLSPLWDTLHTFLQDKSAATLETMSIDGSYSYYLSTSSELTDTLFLNIEGLSPKLYLFGFLIRSFMTIKENYFGEEMHFKTLEEFQDLAYAKEPSETHNGINPNRKSNDLDVIVHVTVDSPCALLPENIYDRLKCLRLTAPSLEIDLRFTNYYMDLEFSIAPLKVGLESHLEGKHPRISDSQLFIDGVSVHGHRLFGLPPAEPTYVCNWDFKLGRVIGECSTEFISCLGPALKSFDFSFDNEENALPPLFPIALHDVTFLRARIGMIHVSVLLDKTALVLSSGPVTTKFNDWTNAKFSKRMSLLVPELVIAAVDHELVGRLEGLTRPEVTPLALFETTINLRMAQRRNDIVESRKLQQEHIKVHDQRTQRTPWLLFDWEEVDPDSTHLNDDDLTLPTIAIPAMPEPVIKNMNMGHLSAKRSVFSDGSSYASSEGFLVSSDASSVQRGRRRGDRSTTYTSSLVSEGRRQTSFQLPPGLRQDNHSTEEQRNPSTILPNSSNPWDMPDFSLHKVNLDTSQLPSRHTSSDDIRPDDLFVTKFDPQFSPFAEDKTTHTNFAIVLPNGVRGSCAPDFLFMLSSLIEGLQARHPTNIIDSLQKDVVSDIVGYEKALKNPKRSTSVAIRTPVILVKLVNLSEAPSKYESGFRDEYRVEIAHLKTEIRTKVEREKGDLLAGIKKSSTVHAAAESLSISVEGTRADAYQERAELTCLFGDMNFWLVTKPMIKSNFQARAFDTVTYTKSVEHLAYLVRRTTTMFDSVTSSLQHSSSLEDKRLRLLIYFLTQPAANIPDPAFLTRISYVLRVAPTHLRQHDSWKIISRIRNVYDNLPSHQKEDLASRCFNNDLSLPPDARTTVLSGFDEWRAWDLAHVGKSYVMQRVWSSFVPKMEGTPTSAYFSSTVKLLRFSIDPGPRESDFVVEDLSTALSINPQDGTLSGAEAKPTNLTIVQSYCSSISLRLRWEILELVEGLLRTMSTVTLESTTPTQAPYTEPKESKELQVVFGADIGSINLDGINAKLAFTGRGLRSSVVQKLDGIWGPDCLSALISAQACSSELSDLSKVIMSWKVGDPHLYCSRVSQEKEGELENEWKIAGSSKRLRYDMREDPLSLAHIADRLIEDEVRYIHRLTSNINHSAHQSSEGISTARKPVCSKFHIAMFLGDYRLSFCILPSLTYVITGEVARTSMVPTIGSKVEVDFDLKRNLHTFLSNNGNGWHPLSVLEIPPINGRVVANTSPVRMDMEVDVTIELIQLEASAVRSLLGALTKPEFSHLMSDLKQNVETLQLHLNDALALDKGPPVQKEPSSGHSILYKVRMTMAGTKIHASAPAISGKNYSADMDISLGMIRMRLNNGLEQRHPMEYPEFHVNTSNISFDLRKQEATISRSYCNFTIDAKLQGTSMLRENGEARRVFHFSSKKFDVELFPETAALVVDMATHLQERIKTLDLSHEVKRFKKLRRRANAVPRVPSIQVNDDSRSEDLFSAMFSLDLNLIQVGWNMSTVPLPISGRKPDDLVFSIRRLELSNKRTNTAKLRIEDMQLQMVPYLGNRRTRSLNSALLPELVFNVAYSSAGREVRLAFQAAGKSLDIRATSDFILPGSMIRDSIAASSRIIREANSTLVSKSSDDNSKPRALFGNKRFRSVLVDVDFAGAIVSLQGRHTGDQQALLTATLKGRRLSEAKYGQYIQGDAVATATFRAPGVALKVQFEDNGQDNPRLNAELKIDASTNVLYPSLVPLLKQMTDTVKEVMGGQEKPRRPSGAMMLQPQRLMQDAPLDMNAKDSILGRCKLNVGLLICKQEFSLSCQPIARVAATASFDTVYVTINTVQSDDYGRFLAVLVAFNSLEASVKHVYSNESTASFEVNSMVMSLMNSKHLGNSKGISAVLRISPMQVALNAKQVQDFLLFREIWLPAAGNIETKPAFPPQSTESQAYIVQRYQQVASASAFPWNTTIAIEKLEIQLDLGSSLGKAQFAIIDLWLSSKKTSDREQTLCVGFKATGIESKGRMSGLIELQTFKVQTSIQWPDDTYHNKTPLIQASISFSLFQAKVSFDYQPFLIAHITMFDFLMYNVCSASGNGHQRLFSILEGEQVQVFCTSLTASQTVALYQAWQRLVQDKQASYEAALREVERYMRRRSSVFASKADLPAKDVARDADDKEEKAPISLQTGVAVTIKSVNIGVFPSSFFDNHVLRLDAHDAQARFDVSLQEGKIHSALGLTLGQLRVALSGIVRPGPSEVEELLVGEIANRVLASSGGTILKVPRLVAQMETWQNPGTQQIDYIFRSTFEGKVDVGWNYSRISFIRDMWESHSRALTSRLGKPLPPSAVRITGGLNEGGGDNKDQQQEKITAVVNVPQSKYTYVALEPPVIETPQLRDMGEATPPLEWIGLQRDRLPNVTHQIIIVTLLEIAKEVEDAYGKILGSS</sequence>
<dbReference type="GO" id="GO:0006113">
    <property type="term" value="P:fermentation"/>
    <property type="evidence" value="ECO:0007669"/>
    <property type="project" value="InterPro"/>
</dbReference>
<keyword evidence="2" id="KW-1133">Transmembrane helix</keyword>
<feature type="domain" description="Csf1 C-terminal region" evidence="4">
    <location>
        <begin position="2509"/>
        <end position="3244"/>
    </location>
</feature>
<reference evidence="5 6" key="1">
    <citation type="submission" date="2019-04" db="EMBL/GenBank/DDBJ databases">
        <title>Fungal friends and foes A comparative genomics study of 23 Aspergillus species from section Flavi.</title>
        <authorList>
            <consortium name="DOE Joint Genome Institute"/>
            <person name="Kjaerbolling I."/>
            <person name="Vesth T.C."/>
            <person name="Frisvad J.C."/>
            <person name="Nybo J.L."/>
            <person name="Theobald S."/>
            <person name="Kildgaard S."/>
            <person name="Petersen T.I."/>
            <person name="Kuo A."/>
            <person name="Sato A."/>
            <person name="Lyhne E.K."/>
            <person name="Kogle M.E."/>
            <person name="Wiebenga A."/>
            <person name="Kun R.S."/>
            <person name="Lubbers R.J."/>
            <person name="Makela M.R."/>
            <person name="Barry K."/>
            <person name="Chovatia M."/>
            <person name="Clum A."/>
            <person name="Daum C."/>
            <person name="Haridas S."/>
            <person name="He G."/>
            <person name="LaButti K."/>
            <person name="Lipzen A."/>
            <person name="Mondo S."/>
            <person name="Pangilinan J."/>
            <person name="Riley R."/>
            <person name="Salamov A."/>
            <person name="Simmons B.A."/>
            <person name="Magnuson J.K."/>
            <person name="Henrissat B."/>
            <person name="Mortensen U.H."/>
            <person name="Larsen T.O."/>
            <person name="De vries R.P."/>
            <person name="Grigoriev I.V."/>
            <person name="Machida M."/>
            <person name="Baker S.E."/>
            <person name="Andersen M.R."/>
        </authorList>
    </citation>
    <scope>NUCLEOTIDE SEQUENCE [LARGE SCALE GENOMIC DNA]</scope>
    <source>
        <strain evidence="5 6">CBS 126849</strain>
    </source>
</reference>
<evidence type="ECO:0000256" key="2">
    <source>
        <dbReference type="SAM" id="Phobius"/>
    </source>
</evidence>
<feature type="region of interest" description="Disordered" evidence="1">
    <location>
        <begin position="170"/>
        <end position="196"/>
    </location>
</feature>
<feature type="transmembrane region" description="Helical" evidence="2">
    <location>
        <begin position="65"/>
        <end position="86"/>
    </location>
</feature>
<dbReference type="Pfam" id="PF25038">
    <property type="entry name" value="Csf1_C"/>
    <property type="match status" value="1"/>
</dbReference>
<proteinExistence type="predicted"/>
<feature type="compositionally biased region" description="Polar residues" evidence="1">
    <location>
        <begin position="1320"/>
        <end position="1331"/>
    </location>
</feature>
<feature type="region of interest" description="Disordered" evidence="1">
    <location>
        <begin position="236"/>
        <end position="297"/>
    </location>
</feature>